<keyword evidence="1" id="KW-0472">Membrane</keyword>
<evidence type="ECO:0000256" key="1">
    <source>
        <dbReference type="SAM" id="Phobius"/>
    </source>
</evidence>
<evidence type="ECO:0000313" key="2">
    <source>
        <dbReference type="EMBL" id="JAW14814.1"/>
    </source>
</evidence>
<keyword evidence="1" id="KW-1133">Transmembrane helix</keyword>
<dbReference type="AlphaFoldDB" id="A0A224XUH5"/>
<proteinExistence type="predicted"/>
<dbReference type="EMBL" id="GFTR01001612">
    <property type="protein sequence ID" value="JAW14814.1"/>
    <property type="molecule type" value="Transcribed_RNA"/>
</dbReference>
<organism evidence="2">
    <name type="scientific">Panstrongylus lignarius</name>
    <dbReference type="NCBI Taxonomy" id="156445"/>
    <lineage>
        <taxon>Eukaryota</taxon>
        <taxon>Metazoa</taxon>
        <taxon>Ecdysozoa</taxon>
        <taxon>Arthropoda</taxon>
        <taxon>Hexapoda</taxon>
        <taxon>Insecta</taxon>
        <taxon>Pterygota</taxon>
        <taxon>Neoptera</taxon>
        <taxon>Paraneoptera</taxon>
        <taxon>Hemiptera</taxon>
        <taxon>Heteroptera</taxon>
        <taxon>Panheteroptera</taxon>
        <taxon>Cimicomorpha</taxon>
        <taxon>Reduviidae</taxon>
        <taxon>Triatominae</taxon>
        <taxon>Panstrongylus</taxon>
    </lineage>
</organism>
<sequence>MFNANMILDSIFLWIMIQKLIGAIDIIWTLSEQMYIRRLSVCRMVRAYYYNWWRLHGGLSITKYGNGVLTFLGRICLIRIEWLHQHQNLRNNLRNQKNMTDN</sequence>
<name>A0A224XUH5_9HEMI</name>
<reference evidence="2" key="1">
    <citation type="journal article" date="2018" name="PLoS Negl. Trop. Dis.">
        <title>An insight into the salivary gland and fat body transcriptome of Panstrongylus lignarius (Hemiptera: Heteroptera), the main vector of Chagas disease in Peru.</title>
        <authorList>
            <person name="Nevoa J.C."/>
            <person name="Mendes M.T."/>
            <person name="da Silva M.V."/>
            <person name="Soares S.C."/>
            <person name="Oliveira C.J.F."/>
            <person name="Ribeiro J.M.C."/>
        </authorList>
    </citation>
    <scope>NUCLEOTIDE SEQUENCE</scope>
</reference>
<accession>A0A224XUH5</accession>
<keyword evidence="1" id="KW-0812">Transmembrane</keyword>
<protein>
    <submittedName>
        <fullName evidence="2">Putative secreted protein</fullName>
    </submittedName>
</protein>
<feature type="transmembrane region" description="Helical" evidence="1">
    <location>
        <begin position="12"/>
        <end position="30"/>
    </location>
</feature>